<feature type="compositionally biased region" description="Polar residues" evidence="5">
    <location>
        <begin position="22"/>
        <end position="32"/>
    </location>
</feature>
<reference evidence="8" key="1">
    <citation type="journal article" date="2013" name="Genetics">
        <title>The draft genome and transcriptome of Panagrellus redivivus are shaped by the harsh demands of a free-living lifestyle.</title>
        <authorList>
            <person name="Srinivasan J."/>
            <person name="Dillman A.R."/>
            <person name="Macchietto M.G."/>
            <person name="Heikkinen L."/>
            <person name="Lakso M."/>
            <person name="Fracchia K.M."/>
            <person name="Antoshechkin I."/>
            <person name="Mortazavi A."/>
            <person name="Wong G."/>
            <person name="Sternberg P.W."/>
        </authorList>
    </citation>
    <scope>NUCLEOTIDE SEQUENCE [LARGE SCALE GENOMIC DNA]</scope>
    <source>
        <strain evidence="8">MT8872</strain>
    </source>
</reference>
<keyword evidence="2 6" id="KW-0812">Transmembrane</keyword>
<evidence type="ECO:0000256" key="1">
    <source>
        <dbReference type="ARBA" id="ARBA00004141"/>
    </source>
</evidence>
<dbReference type="GO" id="GO:0016020">
    <property type="term" value="C:membrane"/>
    <property type="evidence" value="ECO:0007669"/>
    <property type="project" value="UniProtKB-SubCell"/>
</dbReference>
<dbReference type="Gene3D" id="1.20.1250.20">
    <property type="entry name" value="MFS general substrate transporter like domains"/>
    <property type="match status" value="2"/>
</dbReference>
<evidence type="ECO:0000256" key="4">
    <source>
        <dbReference type="ARBA" id="ARBA00023136"/>
    </source>
</evidence>
<dbReference type="InterPro" id="IPR011701">
    <property type="entry name" value="MFS"/>
</dbReference>
<feature type="transmembrane region" description="Helical" evidence="6">
    <location>
        <begin position="104"/>
        <end position="126"/>
    </location>
</feature>
<feature type="compositionally biased region" description="Basic and acidic residues" evidence="5">
    <location>
        <begin position="7"/>
        <end position="16"/>
    </location>
</feature>
<protein>
    <submittedName>
        <fullName evidence="9">MFS domain-containing protein</fullName>
    </submittedName>
</protein>
<feature type="transmembrane region" description="Helical" evidence="6">
    <location>
        <begin position="274"/>
        <end position="290"/>
    </location>
</feature>
<evidence type="ECO:0000313" key="8">
    <source>
        <dbReference type="Proteomes" id="UP000492821"/>
    </source>
</evidence>
<dbReference type="PANTHER" id="PTHR11662">
    <property type="entry name" value="SOLUTE CARRIER FAMILY 17"/>
    <property type="match status" value="1"/>
</dbReference>
<dbReference type="PROSITE" id="PS50850">
    <property type="entry name" value="MFS"/>
    <property type="match status" value="1"/>
</dbReference>
<dbReference type="Pfam" id="PF07690">
    <property type="entry name" value="MFS_1"/>
    <property type="match status" value="1"/>
</dbReference>
<comment type="subcellular location">
    <subcellularLocation>
        <location evidence="1">Membrane</location>
        <topology evidence="1">Multi-pass membrane protein</topology>
    </subcellularLocation>
</comment>
<name>A0A7E4ZTN6_PANRE</name>
<dbReference type="InterPro" id="IPR020846">
    <property type="entry name" value="MFS_dom"/>
</dbReference>
<dbReference type="InterPro" id="IPR050382">
    <property type="entry name" value="MFS_Na/Anion_cotransporter"/>
</dbReference>
<dbReference type="AlphaFoldDB" id="A0A7E4ZTN6"/>
<keyword evidence="4 6" id="KW-0472">Membrane</keyword>
<keyword evidence="3 6" id="KW-1133">Transmembrane helix</keyword>
<dbReference type="PANTHER" id="PTHR11662:SF314">
    <property type="entry name" value="MAJOR FACILITATOR SUPERFAMILY (MFS) PROFILE DOMAIN-CONTAINING PROTEIN"/>
    <property type="match status" value="1"/>
</dbReference>
<evidence type="ECO:0000256" key="6">
    <source>
        <dbReference type="SAM" id="Phobius"/>
    </source>
</evidence>
<feature type="transmembrane region" description="Helical" evidence="6">
    <location>
        <begin position="429"/>
        <end position="454"/>
    </location>
</feature>
<feature type="transmembrane region" description="Helical" evidence="6">
    <location>
        <begin position="610"/>
        <end position="631"/>
    </location>
</feature>
<feature type="transmembrane region" description="Helical" evidence="6">
    <location>
        <begin position="474"/>
        <end position="494"/>
    </location>
</feature>
<dbReference type="FunFam" id="1.20.1250.20:FF:000532">
    <property type="entry name" value="SLC (SoLute Carrier) homolog"/>
    <property type="match status" value="1"/>
</dbReference>
<feature type="region of interest" description="Disordered" evidence="5">
    <location>
        <begin position="683"/>
        <end position="735"/>
    </location>
</feature>
<dbReference type="GO" id="GO:0006820">
    <property type="term" value="P:monoatomic anion transport"/>
    <property type="evidence" value="ECO:0007669"/>
    <property type="project" value="TreeGrafter"/>
</dbReference>
<feature type="transmembrane region" description="Helical" evidence="6">
    <location>
        <begin position="369"/>
        <end position="388"/>
    </location>
</feature>
<proteinExistence type="predicted"/>
<feature type="domain" description="Major facilitator superfamily (MFS) profile" evidence="7">
    <location>
        <begin position="198"/>
        <end position="633"/>
    </location>
</feature>
<accession>A0A7E4ZTN6</accession>
<organism evidence="8 9">
    <name type="scientific">Panagrellus redivivus</name>
    <name type="common">Microworm</name>
    <dbReference type="NCBI Taxonomy" id="6233"/>
    <lineage>
        <taxon>Eukaryota</taxon>
        <taxon>Metazoa</taxon>
        <taxon>Ecdysozoa</taxon>
        <taxon>Nematoda</taxon>
        <taxon>Chromadorea</taxon>
        <taxon>Rhabditida</taxon>
        <taxon>Tylenchina</taxon>
        <taxon>Panagrolaimomorpha</taxon>
        <taxon>Panagrolaimoidea</taxon>
        <taxon>Panagrolaimidae</taxon>
        <taxon>Panagrellus</taxon>
    </lineage>
</organism>
<evidence type="ECO:0000256" key="3">
    <source>
        <dbReference type="ARBA" id="ARBA00022989"/>
    </source>
</evidence>
<dbReference type="InterPro" id="IPR036259">
    <property type="entry name" value="MFS_trans_sf"/>
</dbReference>
<feature type="transmembrane region" description="Helical" evidence="6">
    <location>
        <begin position="540"/>
        <end position="557"/>
    </location>
</feature>
<dbReference type="GO" id="GO:0022857">
    <property type="term" value="F:transmembrane transporter activity"/>
    <property type="evidence" value="ECO:0007669"/>
    <property type="project" value="InterPro"/>
</dbReference>
<feature type="compositionally biased region" description="Polar residues" evidence="5">
    <location>
        <begin position="708"/>
        <end position="728"/>
    </location>
</feature>
<evidence type="ECO:0000256" key="2">
    <source>
        <dbReference type="ARBA" id="ARBA00022692"/>
    </source>
</evidence>
<keyword evidence="8" id="KW-1185">Reference proteome</keyword>
<evidence type="ECO:0000313" key="9">
    <source>
        <dbReference type="WBParaSite" id="Pan_g16619.t1"/>
    </source>
</evidence>
<feature type="region of interest" description="Disordered" evidence="5">
    <location>
        <begin position="639"/>
        <end position="667"/>
    </location>
</feature>
<evidence type="ECO:0000256" key="5">
    <source>
        <dbReference type="SAM" id="MobiDB-lite"/>
    </source>
</evidence>
<feature type="transmembrane region" description="Helical" evidence="6">
    <location>
        <begin position="515"/>
        <end position="534"/>
    </location>
</feature>
<dbReference type="Proteomes" id="UP000492821">
    <property type="component" value="Unassembled WGS sequence"/>
</dbReference>
<dbReference type="WBParaSite" id="Pan_g16619.t1">
    <property type="protein sequence ID" value="Pan_g16619.t1"/>
    <property type="gene ID" value="Pan_g16619"/>
</dbReference>
<sequence length="735" mass="79797">MNPLMHGKVDASKMTHVDPAFQRNNTSNQSISSKCNYQASDRMPRISAVTSASAKFTTPASQSTKCIVDDFDLPANMSSPSLTSKSSKSSSKSNKSKIFPSTRLFVAFLLMMCYIALAVSTSNLSVSMVCMVKPVMESQESIVNDLIRLRREANNSAVEEFLDTELFEYITNGTNSTFGNSSETGITKCELNRLRKRAIELDAHPEMLQVYEKEVEDTLMAKDSGVEVVGCSANNAELLSWTSTQQGIVFAAQNAGSLAMLFTGTYADRLNSKWCIVISLILLFVSNAVIPAVSHASVWLVVAARVLTGFADALLQPSTNSMITRWFPPKERPFAIGLITGGRQIGTLIILPTAGFLCESKAAYGGWPSIFYVSAFIVALITVFWLLLSADKPSKHFCISKIEMNFVHEKISEENLGKRNERKSVPWKAIMTCGPLYAGVAALICHEYPLVIMLQLLPKYMNDVLDMSMQMNGILSALPCVVLFISKTMSSSLASLIQSRKKGRCIISRTNIVKIFNGVASLGLGICIGLVPLMKGENNKVWAVVLLCLANVFAGMHTPGVQTALLQLAPAYSGIVTGIAFGFVAVFSIINKIISNAIVKHGSLAEWTLVFEISAVVAVLPVFFFTIWGSADRQPWATIHKKSKKTTKTPQSAESGSPEKPQFTVGDAEPATPAFTMYLNDIDSLGGLPMSDSDDDTDNTSEDHHDGTSASNSGGSINSDETTSTRVSDSPEHKY</sequence>
<reference evidence="9" key="2">
    <citation type="submission" date="2020-10" db="UniProtKB">
        <authorList>
            <consortium name="WormBaseParasite"/>
        </authorList>
    </citation>
    <scope>IDENTIFICATION</scope>
</reference>
<feature type="transmembrane region" description="Helical" evidence="6">
    <location>
        <begin position="335"/>
        <end position="357"/>
    </location>
</feature>
<evidence type="ECO:0000259" key="7">
    <source>
        <dbReference type="PROSITE" id="PS50850"/>
    </source>
</evidence>
<feature type="transmembrane region" description="Helical" evidence="6">
    <location>
        <begin position="296"/>
        <end position="315"/>
    </location>
</feature>
<feature type="transmembrane region" description="Helical" evidence="6">
    <location>
        <begin position="569"/>
        <end position="590"/>
    </location>
</feature>
<feature type="region of interest" description="Disordered" evidence="5">
    <location>
        <begin position="1"/>
        <end position="32"/>
    </location>
</feature>
<dbReference type="SUPFAM" id="SSF103473">
    <property type="entry name" value="MFS general substrate transporter"/>
    <property type="match status" value="1"/>
</dbReference>